<dbReference type="InterPro" id="IPR000048">
    <property type="entry name" value="IQ_motif_EF-hand-BS"/>
</dbReference>
<dbReference type="AlphaFoldDB" id="A0A6S8ET13"/>
<evidence type="ECO:0000256" key="1">
    <source>
        <dbReference type="SAM" id="MobiDB-lite"/>
    </source>
</evidence>
<proteinExistence type="predicted"/>
<reference evidence="2" key="1">
    <citation type="submission" date="2021-01" db="EMBL/GenBank/DDBJ databases">
        <authorList>
            <person name="Corre E."/>
            <person name="Pelletier E."/>
            <person name="Niang G."/>
            <person name="Scheremetjew M."/>
            <person name="Finn R."/>
            <person name="Kale V."/>
            <person name="Holt S."/>
            <person name="Cochrane G."/>
            <person name="Meng A."/>
            <person name="Brown T."/>
            <person name="Cohen L."/>
        </authorList>
    </citation>
    <scope>NUCLEOTIDE SEQUENCE</scope>
    <source>
        <strain evidence="2">CCMP1510</strain>
    </source>
</reference>
<feature type="compositionally biased region" description="Acidic residues" evidence="1">
    <location>
        <begin position="84"/>
        <end position="99"/>
    </location>
</feature>
<protein>
    <submittedName>
        <fullName evidence="2">Uncharacterized protein</fullName>
    </submittedName>
</protein>
<evidence type="ECO:0000313" key="3">
    <source>
        <dbReference type="EMBL" id="CAE0372936.1"/>
    </source>
</evidence>
<dbReference type="EMBL" id="HBIJ01021063">
    <property type="protein sequence ID" value="CAE0372932.1"/>
    <property type="molecule type" value="Transcribed_RNA"/>
</dbReference>
<evidence type="ECO:0000313" key="2">
    <source>
        <dbReference type="EMBL" id="CAE0372932.1"/>
    </source>
</evidence>
<dbReference type="EMBL" id="HBIJ01021075">
    <property type="protein sequence ID" value="CAE0372936.1"/>
    <property type="molecule type" value="Transcribed_RNA"/>
</dbReference>
<dbReference type="SMART" id="SM00015">
    <property type="entry name" value="IQ"/>
    <property type="match status" value="4"/>
</dbReference>
<feature type="region of interest" description="Disordered" evidence="1">
    <location>
        <begin position="620"/>
        <end position="652"/>
    </location>
</feature>
<sequence length="766" mass="87365">MGVEFRWDGCLLVCGYSDAESEGRALIAGARIGRALVSVNGVALIGASREATLARLANLSSIPRQLGFGDPIPPELPPTQSSQQDDEAQDEEEPQDEEIISYLPQPRSAHADPFSTPARRRRITYAVATAAVRQYLRQGAVKALRQLIQRDAALKLQMLIRYWLAMVQVRQRKLQRLDTAACIIGLYFRKYQVQRYRYIHNVMRVQSQVRTKFARHQFQSLLQLRAARFLQRIIRKKKQLLQANKIAQIRKVRAEAICRLVLIYSDYNNRSKCQAIFSRWRSTTIAATQLLLRIRGFLAALAARRAEKLLREIANTRLQQNATKIALRIHHRTRRNAFCIWQGALLIRREDALYALERDAAAARAAADAAILYLDKKTAQDAVRAAFLLLDRIAATTTAAAALILLQEIALKKNELLALELQSSDSDDESIQVVEDDALSLPIPQQKDTSVYDQSESIIYLQSWIRGIQIRHRVLILEQTKKQLIYMATKLSASCRAYSARSTLKKARLAAIIIQSAFRCKRARYLFFVAQTAWEAWAFDEVDRQYKKFTDPNFRFPNEDKILFHEQKFKKPPRPPTNNATEEDIERYELVSEAFDLIDAAEAKDLAQKAARITAKHAANTHAQAYKPPASEESLHYGPKPEPPKYNPDDPWKPGKIWRTMSAIDLECPQYVDPPMSKEEADQINTEFPPDSPAAIWFDVVLKMCPPPPNCLATASSKLDFLRRLDRVLPRIQLNWDQVPFPDIPGLPAELFEGPMEKRYPIPEEF</sequence>
<accession>A0A6S8ET13</accession>
<feature type="region of interest" description="Disordered" evidence="1">
    <location>
        <begin position="67"/>
        <end position="102"/>
    </location>
</feature>
<name>A0A6S8ET13_9STRA</name>
<organism evidence="2">
    <name type="scientific">Aureoumbra lagunensis</name>
    <dbReference type="NCBI Taxonomy" id="44058"/>
    <lineage>
        <taxon>Eukaryota</taxon>
        <taxon>Sar</taxon>
        <taxon>Stramenopiles</taxon>
        <taxon>Ochrophyta</taxon>
        <taxon>Pelagophyceae</taxon>
        <taxon>Pelagomonadales</taxon>
        <taxon>Aureoumbra</taxon>
    </lineage>
</organism>
<dbReference type="PROSITE" id="PS50096">
    <property type="entry name" value="IQ"/>
    <property type="match status" value="1"/>
</dbReference>
<gene>
    <name evidence="2" type="ORF">ALAG00032_LOCUS13717</name>
    <name evidence="3" type="ORF">ALAG00032_LOCUS13721</name>
</gene>